<organism evidence="1 2">
    <name type="scientific">Sclerotinia sclerotiorum (strain ATCC 18683 / 1980 / Ss-1)</name>
    <name type="common">White mold</name>
    <name type="synonym">Whetzelinia sclerotiorum</name>
    <dbReference type="NCBI Taxonomy" id="665079"/>
    <lineage>
        <taxon>Eukaryota</taxon>
        <taxon>Fungi</taxon>
        <taxon>Dikarya</taxon>
        <taxon>Ascomycota</taxon>
        <taxon>Pezizomycotina</taxon>
        <taxon>Leotiomycetes</taxon>
        <taxon>Helotiales</taxon>
        <taxon>Sclerotiniaceae</taxon>
        <taxon>Sclerotinia</taxon>
    </lineage>
</organism>
<dbReference type="OMA" id="NAGAYWI"/>
<dbReference type="KEGG" id="ssl:SS1G_13085"/>
<dbReference type="Proteomes" id="UP000177798">
    <property type="component" value="Chromosome 2"/>
</dbReference>
<evidence type="ECO:0000313" key="1">
    <source>
        <dbReference type="EMBL" id="APA07347.1"/>
    </source>
</evidence>
<protein>
    <submittedName>
        <fullName evidence="1">Uncharacterized protein</fullName>
    </submittedName>
</protein>
<dbReference type="AlphaFoldDB" id="A0A1D9PXC5"/>
<dbReference type="VEuPathDB" id="FungiDB:sscle_02g021170"/>
<gene>
    <name evidence="1" type="ORF">sscle_02g021170</name>
</gene>
<proteinExistence type="predicted"/>
<name>A0A1D9PXC5_SCLS1</name>
<dbReference type="RefSeq" id="XP_001585993.1">
    <property type="nucleotide sequence ID" value="XM_001585943.1"/>
</dbReference>
<evidence type="ECO:0000313" key="2">
    <source>
        <dbReference type="Proteomes" id="UP000177798"/>
    </source>
</evidence>
<accession>A0A1D9PXC5</accession>
<dbReference type="EMBL" id="CP017815">
    <property type="protein sequence ID" value="APA07347.1"/>
    <property type="molecule type" value="Genomic_DNA"/>
</dbReference>
<reference evidence="2" key="1">
    <citation type="journal article" date="2017" name="Genome Biol. Evol.">
        <title>The complete genome sequence of the phytopathogenic fungus Sclerotinia sclerotiorum reveals insights into the genome architecture of broad host range pathogens.</title>
        <authorList>
            <person name="Derbyshire M."/>
            <person name="Denton-Giles M."/>
            <person name="Hegedus D."/>
            <person name="Seifbarghy S."/>
            <person name="Rollins J."/>
            <person name="van Kan J."/>
            <person name="Seidl M.F."/>
            <person name="Faino L."/>
            <person name="Mbengue M."/>
            <person name="Navaud O."/>
            <person name="Raffaele S."/>
            <person name="Hammond-Kosack K."/>
            <person name="Heard S."/>
            <person name="Oliver R."/>
        </authorList>
    </citation>
    <scope>NUCLEOTIDE SEQUENCE [LARGE SCALE GENOMIC DNA]</scope>
    <source>
        <strain evidence="2">ATCC 18683 / 1980 / Ss-1</strain>
    </source>
</reference>
<sequence>MHIILHYVAQLMKSVGDTYTEIAALVASQAFVNQDIQIEGRWAGVLTRRPNHEEQKSEGTESNFTLYTKDEDGKIEIHGEGNGRLGIFKVKGHVYNGTEVKLVKSYPTWKWHQEGRIDPKTNIMYGRWGKAEQKVGRGYFAFHLTHNGDVETSAVDRLEAITGAWSGTYTTPTSTTSCTFKLIGGTSKGDDQLVIKGNSVSPTPQYTIKGVVSASGQVIFAKVTDSHAFVYRGTLSEGNDSMSGEWAGDEKHGTFHFRRA</sequence>
<dbReference type="OrthoDB" id="3533961at2759"/>